<dbReference type="AlphaFoldDB" id="A0ABD3BPG7"/>
<dbReference type="InterPro" id="IPR001878">
    <property type="entry name" value="Znf_CCHC"/>
</dbReference>
<evidence type="ECO:0000256" key="2">
    <source>
        <dbReference type="SAM" id="MobiDB-lite"/>
    </source>
</evidence>
<keyword evidence="1" id="KW-0862">Zinc</keyword>
<dbReference type="SMART" id="SM00343">
    <property type="entry name" value="ZnF_C2HC"/>
    <property type="match status" value="1"/>
</dbReference>
<evidence type="ECO:0000313" key="4">
    <source>
        <dbReference type="EMBL" id="KAL3619365.1"/>
    </source>
</evidence>
<dbReference type="InterPro" id="IPR036875">
    <property type="entry name" value="Znf_CCHC_sf"/>
</dbReference>
<dbReference type="SUPFAM" id="SSF57756">
    <property type="entry name" value="Retrovirus zinc finger-like domains"/>
    <property type="match status" value="1"/>
</dbReference>
<gene>
    <name evidence="4" type="ORF">CASFOL_036935</name>
</gene>
<evidence type="ECO:0000313" key="5">
    <source>
        <dbReference type="Proteomes" id="UP001632038"/>
    </source>
</evidence>
<dbReference type="InterPro" id="IPR021914">
    <property type="entry name" value="TF_DELLA_N"/>
</dbReference>
<dbReference type="EMBL" id="JAVIJP010000069">
    <property type="protein sequence ID" value="KAL3619365.1"/>
    <property type="molecule type" value="Genomic_DNA"/>
</dbReference>
<dbReference type="InterPro" id="IPR038088">
    <property type="entry name" value="DELLA_N_sf"/>
</dbReference>
<dbReference type="PROSITE" id="PS50158">
    <property type="entry name" value="ZF_CCHC"/>
    <property type="match status" value="1"/>
</dbReference>
<dbReference type="Gene3D" id="4.10.60.10">
    <property type="entry name" value="Zinc finger, CCHC-type"/>
    <property type="match status" value="1"/>
</dbReference>
<dbReference type="GO" id="GO:0008270">
    <property type="term" value="F:zinc ion binding"/>
    <property type="evidence" value="ECO:0007669"/>
    <property type="project" value="UniProtKB-KW"/>
</dbReference>
<proteinExistence type="predicted"/>
<keyword evidence="5" id="KW-1185">Reference proteome</keyword>
<comment type="caution">
    <text evidence="4">The sequence shown here is derived from an EMBL/GenBank/DDBJ whole genome shotgun (WGS) entry which is preliminary data.</text>
</comment>
<sequence>MASVQQDGQSHLALDTVHHNPSDLSSWLESMIFGLNPGPEFDSSSDLFLQSSTIDNSRTAAKMASLDRNDFGMEMLNKLDFQPLNVSGENYVSWTMDVRTHLISRQLDNAIIHPNSLTEADRAKAMILLRRHLDEVLKLDYSSVGNPQILWEALASRFDHQKAILLPEARNRWTHLRFMDFKTVNAYNSDVCRIKSILEFCGEKLSEAEILEKTYSTFPASHVILSQQYRAKNYTKFSELITVLLLAEKNFDLLMKYNQARPIGTKPLPEVNATQRQFRGRGNGRGFYQQNRGRGRKGNFTPYNNKASNYFKKFVPRGGNTGNRGNRGRGGRGNQQGRDNNQQYEIQTQTTCYRCGGNGHWSRTCRANITKNNPPTGETSYAEVNEFDVDTFLNLEPLVDLPDLGTSGPMTQSEI</sequence>
<evidence type="ECO:0000256" key="1">
    <source>
        <dbReference type="PROSITE-ProRule" id="PRU00047"/>
    </source>
</evidence>
<feature type="region of interest" description="Disordered" evidence="2">
    <location>
        <begin position="278"/>
        <end position="341"/>
    </location>
</feature>
<dbReference type="Pfam" id="PF12041">
    <property type="entry name" value="DELLA"/>
    <property type="match status" value="1"/>
</dbReference>
<dbReference type="Gene3D" id="1.10.10.1290">
    <property type="entry name" value="Transcriptional regulator DELLA, N-terminal domain"/>
    <property type="match status" value="1"/>
</dbReference>
<keyword evidence="1" id="KW-0863">Zinc-finger</keyword>
<dbReference type="Pfam" id="PF00098">
    <property type="entry name" value="zf-CCHC"/>
    <property type="match status" value="1"/>
</dbReference>
<accession>A0ABD3BPG7</accession>
<feature type="domain" description="CCHC-type" evidence="3">
    <location>
        <begin position="352"/>
        <end position="366"/>
    </location>
</feature>
<dbReference type="PANTHER" id="PTHR33325">
    <property type="entry name" value="ZINC FINGER, CCHC-TYPE-RELATED"/>
    <property type="match status" value="1"/>
</dbReference>
<keyword evidence="1" id="KW-0479">Metal-binding</keyword>
<dbReference type="PANTHER" id="PTHR33325:SF11">
    <property type="entry name" value="COLD SHOCK DOMAIN-CONTAINING PROTEIN 4-LIKE"/>
    <property type="match status" value="1"/>
</dbReference>
<reference evidence="5" key="1">
    <citation type="journal article" date="2024" name="IScience">
        <title>Strigolactones Initiate the Formation of Haustorium-like Structures in Castilleja.</title>
        <authorList>
            <person name="Buerger M."/>
            <person name="Peterson D."/>
            <person name="Chory J."/>
        </authorList>
    </citation>
    <scope>NUCLEOTIDE SEQUENCE [LARGE SCALE GENOMIC DNA]</scope>
</reference>
<protein>
    <recommendedName>
        <fullName evidence="3">CCHC-type domain-containing protein</fullName>
    </recommendedName>
</protein>
<name>A0ABD3BPG7_9LAMI</name>
<evidence type="ECO:0000259" key="3">
    <source>
        <dbReference type="PROSITE" id="PS50158"/>
    </source>
</evidence>
<dbReference type="Proteomes" id="UP001632038">
    <property type="component" value="Unassembled WGS sequence"/>
</dbReference>
<organism evidence="4 5">
    <name type="scientific">Castilleja foliolosa</name>
    <dbReference type="NCBI Taxonomy" id="1961234"/>
    <lineage>
        <taxon>Eukaryota</taxon>
        <taxon>Viridiplantae</taxon>
        <taxon>Streptophyta</taxon>
        <taxon>Embryophyta</taxon>
        <taxon>Tracheophyta</taxon>
        <taxon>Spermatophyta</taxon>
        <taxon>Magnoliopsida</taxon>
        <taxon>eudicotyledons</taxon>
        <taxon>Gunneridae</taxon>
        <taxon>Pentapetalae</taxon>
        <taxon>asterids</taxon>
        <taxon>lamiids</taxon>
        <taxon>Lamiales</taxon>
        <taxon>Orobanchaceae</taxon>
        <taxon>Pedicularideae</taxon>
        <taxon>Castillejinae</taxon>
        <taxon>Castilleja</taxon>
    </lineage>
</organism>